<dbReference type="Pfam" id="PF04734">
    <property type="entry name" value="Ceramidase_alk"/>
    <property type="match status" value="1"/>
</dbReference>
<name>A0ABZ0IPY9_9BACT</name>
<gene>
    <name evidence="2" type="ORF">RT717_25940</name>
</gene>
<sequence length="450" mass="49219">MKRLLKVLAWIVGVVLVLALSLLTTIDRTPYQEMPYYEAMHARMDSLAAAYQNSVGDTLQVGWAEASLVYPESIPLAGYGKRKGAHFEGVHDSVGVKTMVFSNGKAKAAIVSFDLLITPPEVVIRLKNLLPSLGYSIQNTFLTAVHSHCSIGAWSPGLTGTLFAGTYQPEVADFIAEAVIQSIKDAEGNRERAKIGFATFDAGELIYNRLVKEKGTIDPWFRVMKVVKDSGKSALFTTFAAHATTLPSSFLALSADYPAALRKTFVADSLADFVIYGAGAVGSQGPNSPKGIDGWEKAEYISGHLATQFAQISFLIQAEYVTSISSGYLPLELRQPSFKVSENISARPWVFYWLFGDYDSGVSYLKIGDNLLVGTPCDFSGELMAPLDSMARAQGQNLMVTSFNGGYVGYVTKDEWYDLNKYETRTMNWFGPYNGAYFSEVIGDIIDTAK</sequence>
<dbReference type="EMBL" id="CP136051">
    <property type="protein sequence ID" value="WOK06519.1"/>
    <property type="molecule type" value="Genomic_DNA"/>
</dbReference>
<accession>A0ABZ0IPY9</accession>
<dbReference type="Proteomes" id="UP001302349">
    <property type="component" value="Chromosome"/>
</dbReference>
<evidence type="ECO:0000313" key="2">
    <source>
        <dbReference type="EMBL" id="WOK06519.1"/>
    </source>
</evidence>
<organism evidence="2 3">
    <name type="scientific">Imperialibacter roseus</name>
    <dbReference type="NCBI Taxonomy" id="1324217"/>
    <lineage>
        <taxon>Bacteria</taxon>
        <taxon>Pseudomonadati</taxon>
        <taxon>Bacteroidota</taxon>
        <taxon>Cytophagia</taxon>
        <taxon>Cytophagales</taxon>
        <taxon>Flammeovirgaceae</taxon>
        <taxon>Imperialibacter</taxon>
    </lineage>
</organism>
<keyword evidence="3" id="KW-1185">Reference proteome</keyword>
<dbReference type="RefSeq" id="WP_317489236.1">
    <property type="nucleotide sequence ID" value="NZ_CP136051.1"/>
</dbReference>
<reference evidence="2 3" key="1">
    <citation type="journal article" date="2023" name="Microbiol. Resour. Announc.">
        <title>Complete Genome Sequence of Imperialibacter roseus strain P4T.</title>
        <authorList>
            <person name="Tizabi D.R."/>
            <person name="Bachvaroff T."/>
            <person name="Hill R.T."/>
        </authorList>
    </citation>
    <scope>NUCLEOTIDE SEQUENCE [LARGE SCALE GENOMIC DNA]</scope>
    <source>
        <strain evidence="2 3">P4T</strain>
    </source>
</reference>
<evidence type="ECO:0000313" key="3">
    <source>
        <dbReference type="Proteomes" id="UP001302349"/>
    </source>
</evidence>
<protein>
    <submittedName>
        <fullName evidence="2">Neutral/alkaline non-lysosomal ceramidase N-terminal domain-containing protein</fullName>
    </submittedName>
</protein>
<dbReference type="InterPro" id="IPR031329">
    <property type="entry name" value="NEUT/ALK_ceramidase_N"/>
</dbReference>
<evidence type="ECO:0000259" key="1">
    <source>
        <dbReference type="Pfam" id="PF04734"/>
    </source>
</evidence>
<proteinExistence type="predicted"/>
<feature type="domain" description="Neutral/alkaline non-lysosomal ceramidase N-terminal" evidence="1">
    <location>
        <begin position="74"/>
        <end position="253"/>
    </location>
</feature>